<gene>
    <name evidence="1" type="ORF">HAX54_018971</name>
</gene>
<organism evidence="1 2">
    <name type="scientific">Datura stramonium</name>
    <name type="common">Jimsonweed</name>
    <name type="synonym">Common thornapple</name>
    <dbReference type="NCBI Taxonomy" id="4076"/>
    <lineage>
        <taxon>Eukaryota</taxon>
        <taxon>Viridiplantae</taxon>
        <taxon>Streptophyta</taxon>
        <taxon>Embryophyta</taxon>
        <taxon>Tracheophyta</taxon>
        <taxon>Spermatophyta</taxon>
        <taxon>Magnoliopsida</taxon>
        <taxon>eudicotyledons</taxon>
        <taxon>Gunneridae</taxon>
        <taxon>Pentapetalae</taxon>
        <taxon>asterids</taxon>
        <taxon>lamiids</taxon>
        <taxon>Solanales</taxon>
        <taxon>Solanaceae</taxon>
        <taxon>Solanoideae</taxon>
        <taxon>Datureae</taxon>
        <taxon>Datura</taxon>
    </lineage>
</organism>
<proteinExistence type="predicted"/>
<evidence type="ECO:0000313" key="1">
    <source>
        <dbReference type="EMBL" id="MCD9560349.1"/>
    </source>
</evidence>
<dbReference type="Proteomes" id="UP000823775">
    <property type="component" value="Unassembled WGS sequence"/>
</dbReference>
<reference evidence="1 2" key="1">
    <citation type="journal article" date="2021" name="BMC Genomics">
        <title>Datura genome reveals duplications of psychoactive alkaloid biosynthetic genes and high mutation rate following tissue culture.</title>
        <authorList>
            <person name="Rajewski A."/>
            <person name="Carter-House D."/>
            <person name="Stajich J."/>
            <person name="Litt A."/>
        </authorList>
    </citation>
    <scope>NUCLEOTIDE SEQUENCE [LARGE SCALE GENOMIC DNA]</scope>
    <source>
        <strain evidence="1">AR-01</strain>
    </source>
</reference>
<keyword evidence="2" id="KW-1185">Reference proteome</keyword>
<dbReference type="EMBL" id="JACEIK010002306">
    <property type="protein sequence ID" value="MCD9560349.1"/>
    <property type="molecule type" value="Genomic_DNA"/>
</dbReference>
<sequence length="51" mass="5754">ASILPAHYEELKAITVEGPQISNSTLEKFLSHKDQLEKALVYDEELVNNVE</sequence>
<protein>
    <submittedName>
        <fullName evidence="1">Uncharacterized protein</fullName>
    </submittedName>
</protein>
<name>A0ABS8UN66_DATST</name>
<comment type="caution">
    <text evidence="1">The sequence shown here is derived from an EMBL/GenBank/DDBJ whole genome shotgun (WGS) entry which is preliminary data.</text>
</comment>
<feature type="non-terminal residue" evidence="1">
    <location>
        <position position="51"/>
    </location>
</feature>
<evidence type="ECO:0000313" key="2">
    <source>
        <dbReference type="Proteomes" id="UP000823775"/>
    </source>
</evidence>
<feature type="non-terminal residue" evidence="1">
    <location>
        <position position="1"/>
    </location>
</feature>
<accession>A0ABS8UN66</accession>